<name>A0ABQ7S881_9ACAR</name>
<dbReference type="SUPFAM" id="SSF52087">
    <property type="entry name" value="CRAL/TRIO domain"/>
    <property type="match status" value="1"/>
</dbReference>
<evidence type="ECO:0000259" key="2">
    <source>
        <dbReference type="PROSITE" id="PS50056"/>
    </source>
</evidence>
<dbReference type="CDD" id="cd00170">
    <property type="entry name" value="SEC14"/>
    <property type="match status" value="1"/>
</dbReference>
<feature type="domain" description="Tyrosine-protein phosphatase" evidence="1">
    <location>
        <begin position="1023"/>
        <end position="1288"/>
    </location>
</feature>
<organism evidence="4 5">
    <name type="scientific">Fragariocoptes setiger</name>
    <dbReference type="NCBI Taxonomy" id="1670756"/>
    <lineage>
        <taxon>Eukaryota</taxon>
        <taxon>Metazoa</taxon>
        <taxon>Ecdysozoa</taxon>
        <taxon>Arthropoda</taxon>
        <taxon>Chelicerata</taxon>
        <taxon>Arachnida</taxon>
        <taxon>Acari</taxon>
        <taxon>Acariformes</taxon>
        <taxon>Trombidiformes</taxon>
        <taxon>Prostigmata</taxon>
        <taxon>Eupodina</taxon>
        <taxon>Eriophyoidea</taxon>
        <taxon>Phytoptidae</taxon>
        <taxon>Fragariocoptes</taxon>
    </lineage>
</organism>
<dbReference type="SUPFAM" id="SSF46938">
    <property type="entry name" value="CRAL/TRIO N-terminal domain"/>
    <property type="match status" value="1"/>
</dbReference>
<keyword evidence="5" id="KW-1185">Reference proteome</keyword>
<dbReference type="EMBL" id="JAIFTH010000416">
    <property type="protein sequence ID" value="KAG9509571.1"/>
    <property type="molecule type" value="Genomic_DNA"/>
</dbReference>
<evidence type="ECO:0000259" key="3">
    <source>
        <dbReference type="PROSITE" id="PS50191"/>
    </source>
</evidence>
<dbReference type="InterPro" id="IPR016130">
    <property type="entry name" value="Tyr_Pase_AS"/>
</dbReference>
<dbReference type="InterPro" id="IPR036865">
    <property type="entry name" value="CRAL-TRIO_dom_sf"/>
</dbReference>
<comment type="caution">
    <text evidence="4">The sequence shown here is derived from an EMBL/GenBank/DDBJ whole genome shotgun (WGS) entry which is preliminary data.</text>
</comment>
<evidence type="ECO:0000313" key="4">
    <source>
        <dbReference type="EMBL" id="KAG9509571.1"/>
    </source>
</evidence>
<dbReference type="SMART" id="SM00516">
    <property type="entry name" value="SEC14"/>
    <property type="match status" value="1"/>
</dbReference>
<dbReference type="Pfam" id="PF00102">
    <property type="entry name" value="Y_phosphatase"/>
    <property type="match status" value="1"/>
</dbReference>
<evidence type="ECO:0000259" key="1">
    <source>
        <dbReference type="PROSITE" id="PS50055"/>
    </source>
</evidence>
<proteinExistence type="predicted"/>
<dbReference type="Gene3D" id="3.90.190.10">
    <property type="entry name" value="Protein tyrosine phosphatase superfamily"/>
    <property type="match status" value="1"/>
</dbReference>
<dbReference type="Pfam" id="PF00650">
    <property type="entry name" value="CRAL_TRIO"/>
    <property type="match status" value="1"/>
</dbReference>
<dbReference type="InterPro" id="IPR036273">
    <property type="entry name" value="CRAL/TRIO_N_dom_sf"/>
</dbReference>
<feature type="domain" description="CRAL-TRIO" evidence="3">
    <location>
        <begin position="745"/>
        <end position="911"/>
    </location>
</feature>
<dbReference type="SMART" id="SM00194">
    <property type="entry name" value="PTPc"/>
    <property type="match status" value="1"/>
</dbReference>
<gene>
    <name evidence="4" type="primary">Ptpn9</name>
    <name evidence="4" type="ORF">GZH46_01909</name>
</gene>
<dbReference type="PRINTS" id="PR00700">
    <property type="entry name" value="PRTYPHPHTASE"/>
</dbReference>
<dbReference type="PROSITE" id="PS50191">
    <property type="entry name" value="CRAL_TRIO"/>
    <property type="match status" value="1"/>
</dbReference>
<dbReference type="PROSITE" id="PS50056">
    <property type="entry name" value="TYR_PHOSPHATASE_2"/>
    <property type="match status" value="1"/>
</dbReference>
<dbReference type="InterPro" id="IPR029021">
    <property type="entry name" value="Prot-tyrosine_phosphatase-like"/>
</dbReference>
<dbReference type="InterPro" id="IPR000242">
    <property type="entry name" value="PTP_cat"/>
</dbReference>
<accession>A0ABQ7S881</accession>
<dbReference type="PROSITE" id="PS00383">
    <property type="entry name" value="TYR_PHOSPHATASE_1"/>
    <property type="match status" value="1"/>
</dbReference>
<dbReference type="InterPro" id="IPR050348">
    <property type="entry name" value="Protein-Tyr_Phosphatase"/>
</dbReference>
<dbReference type="PANTHER" id="PTHR19134:SF534">
    <property type="entry name" value="LD27988P"/>
    <property type="match status" value="1"/>
</dbReference>
<dbReference type="InterPro" id="IPR003595">
    <property type="entry name" value="Tyr_Pase_cat"/>
</dbReference>
<dbReference type="Gene3D" id="2.40.50.140">
    <property type="entry name" value="Nucleic acid-binding proteins"/>
    <property type="match status" value="1"/>
</dbReference>
<dbReference type="SMART" id="SM00404">
    <property type="entry name" value="PTPc_motif"/>
    <property type="match status" value="1"/>
</dbReference>
<dbReference type="InterPro" id="IPR012340">
    <property type="entry name" value="NA-bd_OB-fold"/>
</dbReference>
<reference evidence="4 5" key="1">
    <citation type="submission" date="2020-10" db="EMBL/GenBank/DDBJ databases">
        <authorList>
            <person name="Klimov P.B."/>
            <person name="Dyachkov S.M."/>
            <person name="Chetverikov P.E."/>
        </authorList>
    </citation>
    <scope>NUCLEOTIDE SEQUENCE [LARGE SCALE GENOMIC DNA]</scope>
    <source>
        <strain evidence="4">BMOC 18-1129-001#AD2665</strain>
        <tissue evidence="4">Entire mites</tissue>
    </source>
</reference>
<dbReference type="Proteomes" id="UP000825002">
    <property type="component" value="Unassembled WGS sequence"/>
</dbReference>
<dbReference type="SUPFAM" id="SSF52799">
    <property type="entry name" value="(Phosphotyrosine protein) phosphatases II"/>
    <property type="match status" value="1"/>
</dbReference>
<dbReference type="SUPFAM" id="SSF50249">
    <property type="entry name" value="Nucleic acid-binding proteins"/>
    <property type="match status" value="1"/>
</dbReference>
<protein>
    <submittedName>
        <fullName evidence="4">Tyrosine-protein phosphatase non-receptor type 9</fullName>
    </submittedName>
</protein>
<dbReference type="PROSITE" id="PS50055">
    <property type="entry name" value="TYR_PHOSPHATASE_PTP"/>
    <property type="match status" value="1"/>
</dbReference>
<dbReference type="Gene3D" id="3.40.525.10">
    <property type="entry name" value="CRAL-TRIO lipid binding domain"/>
    <property type="match status" value="1"/>
</dbReference>
<sequence>MASKNEVVDLKTLCDLLKHPDADKYVNIFGIFLREYIMPNVHDRCWVLVDESWEKSNPSDDDGVMIKMCCFLKPLPKVLTGDVVRIHRVRVKYGLLQAECPHPSNVAVWEAFLPVDGEDPPEPKTVAKSVTVEDSDVARVRQLEQWFSCDQLSQIRHDGPSFVKLSGLVVSAQKGHFDHHIVQLVDGSQPNPPLISYYSPEVKPSEPPAIINNSANIRIYARKLPSDSDEHINVARELRPRDLIFVSNLSCRFTPDCRVKFDLSANTLHGKCLRKVHKSSVMGRKIMREVEKLWSTEVGDTGNITSETLIHEQSFNESSDQVRPENLALAIVQAPTTTLTCQKEPSVPSDISDEWLRVKDIGAIVREPRTSGRYCNFFGIFKFMNVLPNGERQWVLTDDSCNQELPVRLCGAHCPYVQAKPGDIVRMHRLFIKYAICECRHPADVTVWDAFKPHKSDEHPPRSAVKKISYTDFDLDRKKELEDSFKCSNIADIDCQTGFIDVAGRVVSATIGDYGHYVIQITDGSHRETEIPCVYDQAIHSLDPGTRCQRNSVIFFRVYRKERERDTDEHIKVAEDLLPGDFIYVSNLRVKNYNGRYAFDLQANLFRGKSLRKIDSGSIFGLKLLCSPHVPVMLGFLNTNSEDNLLSTKSISDPIKNITNSTFCEHYPIIKMESLTPGEEQCLTQFLQIVNRSIRGQHSRNAMCPETAIKFLMARKFDVTRAIQLYKSHEITRLQEGLNDIDPTNEDLNRELNTGKFTILSVRDPQGAAIAIFTARLHSARHRNSFSREANHQITLKGIVYQLDMALDDIQTQRSGVVFIYDMSGSDRSNFEYSFCQKLLNLLKGAYPAKLKKVLIVSVPMWFKAPYQILRLLYPQKLRDRVNLVDRSQLTDHLPLESLPVELGGTYIHNHQAWLNECRRSPMDKFKDLCDKHSAQILLEAPRSIESNNGAIFKERLDRKNSSPAQDSMVRNLLSPEANSGTLTSDHQLSRCNTNEPTYDYCEGGMALKEFINHLKNLGKAGLYEEYRQLRMNDCQGPFWTSQLPINIEKNRYIDVLCLDQTRVILEPDTTSKSDYINANYIDGYKQARGFISTQGPLPNTFVDFWRMIWQTNSRVIVMVTRTFERDTLKCDQYWPIPHDRCLDLSKYVITLEDYSSLGQYNVSQLKLTDTSLDCSRTIWHFQFTAWPDYGVPSSALSLLEFHEQVCEKQKEAVELGSGSKYQPIVVHCSAGIGRSPTFITLDICIKRLDKENLIEVRKVVEKLRQQRALSIQTVDQYIFCHTALLEYALGKGLLQDTDWNSVESGFDETR</sequence>
<dbReference type="PANTHER" id="PTHR19134">
    <property type="entry name" value="RECEPTOR-TYPE TYROSINE-PROTEIN PHOSPHATASE"/>
    <property type="match status" value="1"/>
</dbReference>
<feature type="domain" description="Tyrosine specific protein phosphatases" evidence="2">
    <location>
        <begin position="1200"/>
        <end position="1279"/>
    </location>
</feature>
<evidence type="ECO:0000313" key="5">
    <source>
        <dbReference type="Proteomes" id="UP000825002"/>
    </source>
</evidence>
<dbReference type="InterPro" id="IPR001251">
    <property type="entry name" value="CRAL-TRIO_dom"/>
</dbReference>
<dbReference type="InterPro" id="IPR000387">
    <property type="entry name" value="Tyr_Pase_dom"/>
</dbReference>